<evidence type="ECO:0000256" key="1">
    <source>
        <dbReference type="SAM" id="MobiDB-lite"/>
    </source>
</evidence>
<gene>
    <name evidence="2" type="ORF">HAX54_031363</name>
</gene>
<comment type="caution">
    <text evidence="2">The sequence shown here is derived from an EMBL/GenBank/DDBJ whole genome shotgun (WGS) entry which is preliminary data.</text>
</comment>
<feature type="region of interest" description="Disordered" evidence="1">
    <location>
        <begin position="1"/>
        <end position="22"/>
    </location>
</feature>
<evidence type="ECO:0000313" key="3">
    <source>
        <dbReference type="Proteomes" id="UP000823775"/>
    </source>
</evidence>
<name>A0ABS8V944_DATST</name>
<feature type="non-terminal residue" evidence="2">
    <location>
        <position position="1"/>
    </location>
</feature>
<accession>A0ABS8V944</accession>
<proteinExistence type="predicted"/>
<dbReference type="Proteomes" id="UP000823775">
    <property type="component" value="Unassembled WGS sequence"/>
</dbReference>
<organism evidence="2 3">
    <name type="scientific">Datura stramonium</name>
    <name type="common">Jimsonweed</name>
    <name type="synonym">Common thornapple</name>
    <dbReference type="NCBI Taxonomy" id="4076"/>
    <lineage>
        <taxon>Eukaryota</taxon>
        <taxon>Viridiplantae</taxon>
        <taxon>Streptophyta</taxon>
        <taxon>Embryophyta</taxon>
        <taxon>Tracheophyta</taxon>
        <taxon>Spermatophyta</taxon>
        <taxon>Magnoliopsida</taxon>
        <taxon>eudicotyledons</taxon>
        <taxon>Gunneridae</taxon>
        <taxon>Pentapetalae</taxon>
        <taxon>asterids</taxon>
        <taxon>lamiids</taxon>
        <taxon>Solanales</taxon>
        <taxon>Solanaceae</taxon>
        <taxon>Solanoideae</taxon>
        <taxon>Datureae</taxon>
        <taxon>Datura</taxon>
    </lineage>
</organism>
<evidence type="ECO:0000313" key="2">
    <source>
        <dbReference type="EMBL" id="MCD9643706.1"/>
    </source>
</evidence>
<feature type="compositionally biased region" description="Polar residues" evidence="1">
    <location>
        <begin position="1"/>
        <end position="13"/>
    </location>
</feature>
<reference evidence="2 3" key="1">
    <citation type="journal article" date="2021" name="BMC Genomics">
        <title>Datura genome reveals duplications of psychoactive alkaloid biosynthetic genes and high mutation rate following tissue culture.</title>
        <authorList>
            <person name="Rajewski A."/>
            <person name="Carter-House D."/>
            <person name="Stajich J."/>
            <person name="Litt A."/>
        </authorList>
    </citation>
    <scope>NUCLEOTIDE SEQUENCE [LARGE SCALE GENOMIC DNA]</scope>
    <source>
        <strain evidence="2">AR-01</strain>
    </source>
</reference>
<sequence>RGETNATRRITTSGEDHLSRDADQLLEGQSPIEKEALADANNSVVEAAAAKAVAVFLEGRVKSLHSTIKALYKKKRKNKALREVKSLRDDYIRADSSLVEKDIELIQEAVMATTCPLWI</sequence>
<keyword evidence="3" id="KW-1185">Reference proteome</keyword>
<dbReference type="EMBL" id="JACEIK010003975">
    <property type="protein sequence ID" value="MCD9643706.1"/>
    <property type="molecule type" value="Genomic_DNA"/>
</dbReference>
<protein>
    <submittedName>
        <fullName evidence="2">Uncharacterized protein</fullName>
    </submittedName>
</protein>